<evidence type="ECO:0000256" key="1">
    <source>
        <dbReference type="ARBA" id="ARBA00004613"/>
    </source>
</evidence>
<evidence type="ECO:0000256" key="5">
    <source>
        <dbReference type="SAM" id="SignalP"/>
    </source>
</evidence>
<proteinExistence type="predicted"/>
<dbReference type="AlphaFoldDB" id="A0A174LN33"/>
<evidence type="ECO:0000256" key="3">
    <source>
        <dbReference type="ARBA" id="ARBA00022729"/>
    </source>
</evidence>
<evidence type="ECO:0000313" key="8">
    <source>
        <dbReference type="Proteomes" id="UP000095564"/>
    </source>
</evidence>
<dbReference type="NCBIfam" id="NF033679">
    <property type="entry name" value="DNRLRE_dom"/>
    <property type="match status" value="1"/>
</dbReference>
<dbReference type="Proteomes" id="UP000095564">
    <property type="component" value="Unassembled WGS sequence"/>
</dbReference>
<feature type="domain" description="Carbohydrate-binding module family 96" evidence="6">
    <location>
        <begin position="363"/>
        <end position="481"/>
    </location>
</feature>
<gene>
    <name evidence="7" type="primary">wapA_2</name>
    <name evidence="7" type="ORF">ERS852520_00886</name>
</gene>
<evidence type="ECO:0000259" key="6">
    <source>
        <dbReference type="Pfam" id="PF24517"/>
    </source>
</evidence>
<name>A0A174LN33_ANAHA</name>
<reference evidence="7 8" key="1">
    <citation type="submission" date="2015-09" db="EMBL/GenBank/DDBJ databases">
        <authorList>
            <consortium name="Pathogen Informatics"/>
        </authorList>
    </citation>
    <scope>NUCLEOTIDE SEQUENCE [LARGE SCALE GENOMIC DNA]</scope>
    <source>
        <strain evidence="7 8">2789STDY5834908</strain>
    </source>
</reference>
<dbReference type="EMBL" id="CZAU01000006">
    <property type="protein sequence ID" value="CUP22879.1"/>
    <property type="molecule type" value="Genomic_DNA"/>
</dbReference>
<evidence type="ECO:0000256" key="4">
    <source>
        <dbReference type="SAM" id="MobiDB-lite"/>
    </source>
</evidence>
<keyword evidence="2" id="KW-0964">Secreted</keyword>
<evidence type="ECO:0000256" key="2">
    <source>
        <dbReference type="ARBA" id="ARBA00022525"/>
    </source>
</evidence>
<dbReference type="RefSeq" id="WP_055159621.1">
    <property type="nucleotide sequence ID" value="NZ_CZAU01000006.1"/>
</dbReference>
<organism evidence="7 8">
    <name type="scientific">Anaerostipes hadrus</name>
    <dbReference type="NCBI Taxonomy" id="649756"/>
    <lineage>
        <taxon>Bacteria</taxon>
        <taxon>Bacillati</taxon>
        <taxon>Bacillota</taxon>
        <taxon>Clostridia</taxon>
        <taxon>Lachnospirales</taxon>
        <taxon>Lachnospiraceae</taxon>
        <taxon>Anaerostipes</taxon>
    </lineage>
</organism>
<dbReference type="InterPro" id="IPR055372">
    <property type="entry name" value="CBM96"/>
</dbReference>
<keyword evidence="3 5" id="KW-0732">Signal</keyword>
<feature type="signal peptide" evidence="5">
    <location>
        <begin position="1"/>
        <end position="26"/>
    </location>
</feature>
<protein>
    <submittedName>
        <fullName evidence="7">Cell wall-associated polypeptide CWBP200</fullName>
    </submittedName>
</protein>
<evidence type="ECO:0000313" key="7">
    <source>
        <dbReference type="EMBL" id="CUP22879.1"/>
    </source>
</evidence>
<accession>A0A174LN33</accession>
<feature type="compositionally biased region" description="Basic and acidic residues" evidence="4">
    <location>
        <begin position="218"/>
        <end position="228"/>
    </location>
</feature>
<comment type="subcellular location">
    <subcellularLocation>
        <location evidence="1">Secreted</location>
    </subcellularLocation>
</comment>
<sequence length="495" mass="56038">MKRYAKIFVSCLLTFTMVFTSVQWSAIVNETTVVGAAETVPKEKKEVVEEESTKDSTTFQMKDGKKQTVFYGQDVRFEDENGDLQEYDPSLVRVTGSKSEQGEDLKGYQYENKEGDKKHYLPKDLSEETPVLMENGKYQISFAPIYGQEIKNEEEKKTEDPGTDSVEDAVSRAEEAVRSISADGSSEKETAEDTEDALTSVKELDRQEIEDLPVEDAQGEKEEKPVKVSYESQKKECTFSYQSLNMGIKESIVLTKAPEGNVLKFRFQAKGLVPKKNILDGGISFLDEKTEDLVATLEAPNMNDHTGKAYSEKLSYDIESDGEEGSYLLTLHLDEDYFQDKDRQYPVTIDPTVTWTGSTDFWDVYVINGSYKNTNFYDNGVTVMMAGKSKQGVCRTYLRFKDFTAKIKGKYVDSATLTMYETGSSQSGQTIEARRVTENWTRPGLKWSNRPGYSTNYGNVKTTGTAKKARSINLTEYARECIWKDHIVWCDVKKC</sequence>
<feature type="chain" id="PRO_5038945285" evidence="5">
    <location>
        <begin position="27"/>
        <end position="495"/>
    </location>
</feature>
<dbReference type="Pfam" id="PF24517">
    <property type="entry name" value="CBM96"/>
    <property type="match status" value="1"/>
</dbReference>
<dbReference type="GO" id="GO:0005576">
    <property type="term" value="C:extracellular region"/>
    <property type="evidence" value="ECO:0007669"/>
    <property type="project" value="UniProtKB-SubCell"/>
</dbReference>
<feature type="region of interest" description="Disordered" evidence="4">
    <location>
        <begin position="153"/>
        <end position="228"/>
    </location>
</feature>